<dbReference type="OMA" id="HNNREIN"/>
<proteinExistence type="predicted"/>
<dbReference type="PANTHER" id="PTHR25465">
    <property type="entry name" value="B-BOX DOMAIN CONTAINING"/>
    <property type="match status" value="1"/>
</dbReference>
<evidence type="ECO:0000313" key="6">
    <source>
        <dbReference type="Proteomes" id="UP000261560"/>
    </source>
</evidence>
<dbReference type="Gene3D" id="2.60.120.920">
    <property type="match status" value="1"/>
</dbReference>
<dbReference type="AlphaFoldDB" id="A0A3B3DRV9"/>
<evidence type="ECO:0000256" key="3">
    <source>
        <dbReference type="ARBA" id="ARBA00022833"/>
    </source>
</evidence>
<keyword evidence="2" id="KW-0863">Zinc-finger</keyword>
<name>A0A3B3DRV9_ORYME</name>
<dbReference type="GO" id="GO:0008270">
    <property type="term" value="F:zinc ion binding"/>
    <property type="evidence" value="ECO:0007669"/>
    <property type="project" value="UniProtKB-KW"/>
</dbReference>
<dbReference type="PaxDb" id="30732-ENSOMEP00000032169"/>
<dbReference type="Proteomes" id="UP000261560">
    <property type="component" value="Unplaced"/>
</dbReference>
<dbReference type="InterPro" id="IPR043136">
    <property type="entry name" value="B30.2/SPRY_sf"/>
</dbReference>
<dbReference type="PANTHER" id="PTHR25465:SF5">
    <property type="entry name" value="E3 UBIQUITIN_ISG15 LIGASE TRIM25-RELATED"/>
    <property type="match status" value="1"/>
</dbReference>
<keyword evidence="3" id="KW-0862">Zinc</keyword>
<dbReference type="PROSITE" id="PS50188">
    <property type="entry name" value="B302_SPRY"/>
    <property type="match status" value="1"/>
</dbReference>
<feature type="domain" description="B30.2/SPRY" evidence="4">
    <location>
        <begin position="1"/>
        <end position="109"/>
    </location>
</feature>
<keyword evidence="6" id="KW-1185">Reference proteome</keyword>
<accession>A0A3B3DRV9</accession>
<protein>
    <recommendedName>
        <fullName evidence="4">B30.2/SPRY domain-containing protein</fullName>
    </recommendedName>
</protein>
<dbReference type="InterPro" id="IPR001870">
    <property type="entry name" value="B30.2/SPRY"/>
</dbReference>
<keyword evidence="1" id="KW-0479">Metal-binding</keyword>
<dbReference type="InterPro" id="IPR013320">
    <property type="entry name" value="ConA-like_dom_sf"/>
</dbReference>
<evidence type="ECO:0000259" key="4">
    <source>
        <dbReference type="PROSITE" id="PS50188"/>
    </source>
</evidence>
<evidence type="ECO:0000313" key="5">
    <source>
        <dbReference type="Ensembl" id="ENSOMEP00000032169.1"/>
    </source>
</evidence>
<evidence type="ECO:0000256" key="2">
    <source>
        <dbReference type="ARBA" id="ARBA00022771"/>
    </source>
</evidence>
<reference evidence="5" key="1">
    <citation type="submission" date="2025-08" db="UniProtKB">
        <authorList>
            <consortium name="Ensembl"/>
        </authorList>
    </citation>
    <scope>IDENTIFICATION</scope>
</reference>
<organism evidence="5 6">
    <name type="scientific">Oryzias melastigma</name>
    <name type="common">Marine medaka</name>
    <dbReference type="NCBI Taxonomy" id="30732"/>
    <lineage>
        <taxon>Eukaryota</taxon>
        <taxon>Metazoa</taxon>
        <taxon>Chordata</taxon>
        <taxon>Craniata</taxon>
        <taxon>Vertebrata</taxon>
        <taxon>Euteleostomi</taxon>
        <taxon>Actinopterygii</taxon>
        <taxon>Neopterygii</taxon>
        <taxon>Teleostei</taxon>
        <taxon>Neoteleostei</taxon>
        <taxon>Acanthomorphata</taxon>
        <taxon>Ovalentaria</taxon>
        <taxon>Atherinomorphae</taxon>
        <taxon>Beloniformes</taxon>
        <taxon>Adrianichthyidae</taxon>
        <taxon>Oryziinae</taxon>
        <taxon>Oryzias</taxon>
    </lineage>
</organism>
<dbReference type="SUPFAM" id="SSF49899">
    <property type="entry name" value="Concanavalin A-like lectins/glucanases"/>
    <property type="match status" value="1"/>
</dbReference>
<reference evidence="5" key="2">
    <citation type="submission" date="2025-09" db="UniProtKB">
        <authorList>
            <consortium name="Ensembl"/>
        </authorList>
    </citation>
    <scope>IDENTIFICATION</scope>
</reference>
<sequence length="125" mass="14223">MTRKGDSDDRWFGFNDQSWSLFCSDDDGYSVWHRNEKVFVPSSSPSSSSHKVAVYVDYPAGILSFFEVSSDTLIHLHTFYTTFTGPLYPGFGNLCIGEVLLYSSLMNTLCRNQTLYIVVIRLNLK</sequence>
<evidence type="ECO:0000256" key="1">
    <source>
        <dbReference type="ARBA" id="ARBA00022723"/>
    </source>
</evidence>
<dbReference type="InterPro" id="IPR051051">
    <property type="entry name" value="E3_ubiq-ligase_TRIM/RNF"/>
</dbReference>
<dbReference type="GeneTree" id="ENSGT01150000286922"/>
<dbReference type="Ensembl" id="ENSOMET00000024124.1">
    <property type="protein sequence ID" value="ENSOMEP00000032169.1"/>
    <property type="gene ID" value="ENSOMEG00000017460.1"/>
</dbReference>